<dbReference type="EMBL" id="JACWMY010000003">
    <property type="protein sequence ID" value="MBD1363462.1"/>
    <property type="molecule type" value="Genomic_DNA"/>
</dbReference>
<keyword evidence="3" id="KW-1185">Reference proteome</keyword>
<gene>
    <name evidence="2" type="ORF">IDJ77_06540</name>
</gene>
<dbReference type="Gene3D" id="3.90.70.50">
    <property type="entry name" value="Peptidase C10, streptopain"/>
    <property type="match status" value="1"/>
</dbReference>
<sequence>MKKAIKIILASLAILCTSYVFAATALIPTTDTTPRADSVLIKTHWQQMGGFESYTPDKMRLGCWSTALAQIMYYHRLKPFGHVAYVSSKGYRINEKIDSATIRMDKLANQIDSTTNGEQVAETARYNYYAALAIQKDFGTDNYMNKLAGASLLEQHYKVKVSRYISWQRLLPYTAGKQKRIIRTEINSQRPVFLHFANLKNFGHSVVIDGYREDGGVFMVHLNQGQGGPQDGWYNYDKDLLKEDDRKLRVIYTFKPLK</sequence>
<evidence type="ECO:0000313" key="2">
    <source>
        <dbReference type="EMBL" id="MBD1363462.1"/>
    </source>
</evidence>
<dbReference type="Pfam" id="PF01640">
    <property type="entry name" value="Peptidase_C10"/>
    <property type="match status" value="1"/>
</dbReference>
<reference evidence="2 3" key="1">
    <citation type="submission" date="2020-09" db="EMBL/GenBank/DDBJ databases">
        <title>Novel species of Mucilaginibacter isolated from a glacier on the Tibetan Plateau.</title>
        <authorList>
            <person name="Liu Q."/>
            <person name="Xin Y.-H."/>
        </authorList>
    </citation>
    <scope>NUCLEOTIDE SEQUENCE [LARGE SCALE GENOMIC DNA]</scope>
    <source>
        <strain evidence="2 3">ZT4R22</strain>
    </source>
</reference>
<accession>A0ABR7WME0</accession>
<protein>
    <submittedName>
        <fullName evidence="2">C10 family peptidase</fullName>
    </submittedName>
</protein>
<name>A0ABR7WME0_9SPHI</name>
<proteinExistence type="predicted"/>
<evidence type="ECO:0000313" key="3">
    <source>
        <dbReference type="Proteomes" id="UP000606600"/>
    </source>
</evidence>
<dbReference type="RefSeq" id="WP_191188137.1">
    <property type="nucleotide sequence ID" value="NZ_JACWMY010000003.1"/>
</dbReference>
<dbReference type="Proteomes" id="UP000606600">
    <property type="component" value="Unassembled WGS sequence"/>
</dbReference>
<dbReference type="InterPro" id="IPR044934">
    <property type="entry name" value="Streptopain_sf"/>
</dbReference>
<dbReference type="InterPro" id="IPR000200">
    <property type="entry name" value="Peptidase_C10"/>
</dbReference>
<feature type="signal peptide" evidence="1">
    <location>
        <begin position="1"/>
        <end position="22"/>
    </location>
</feature>
<dbReference type="InterPro" id="IPR038765">
    <property type="entry name" value="Papain-like_cys_pep_sf"/>
</dbReference>
<organism evidence="2 3">
    <name type="scientific">Mucilaginibacter pankratovii</name>
    <dbReference type="NCBI Taxonomy" id="2772110"/>
    <lineage>
        <taxon>Bacteria</taxon>
        <taxon>Pseudomonadati</taxon>
        <taxon>Bacteroidota</taxon>
        <taxon>Sphingobacteriia</taxon>
        <taxon>Sphingobacteriales</taxon>
        <taxon>Sphingobacteriaceae</taxon>
        <taxon>Mucilaginibacter</taxon>
    </lineage>
</organism>
<evidence type="ECO:0000256" key="1">
    <source>
        <dbReference type="SAM" id="SignalP"/>
    </source>
</evidence>
<comment type="caution">
    <text evidence="2">The sequence shown here is derived from an EMBL/GenBank/DDBJ whole genome shotgun (WGS) entry which is preliminary data.</text>
</comment>
<dbReference type="SUPFAM" id="SSF54001">
    <property type="entry name" value="Cysteine proteinases"/>
    <property type="match status" value="1"/>
</dbReference>
<feature type="chain" id="PRO_5045565158" evidence="1">
    <location>
        <begin position="23"/>
        <end position="258"/>
    </location>
</feature>
<keyword evidence="1" id="KW-0732">Signal</keyword>